<keyword evidence="7" id="KW-0961">Cell wall biogenesis/degradation</keyword>
<evidence type="ECO:0000256" key="4">
    <source>
        <dbReference type="ARBA" id="ARBA00022525"/>
    </source>
</evidence>
<dbReference type="STRING" id="106549.A0A540NCQ0"/>
<protein>
    <recommendedName>
        <fullName evidence="13">Exopolygalacturonase-like</fullName>
    </recommendedName>
</protein>
<keyword evidence="3" id="KW-0134">Cell wall</keyword>
<dbReference type="PANTHER" id="PTHR31375">
    <property type="match status" value="1"/>
</dbReference>
<name>A0A540NCQ0_MALBA</name>
<evidence type="ECO:0000313" key="11">
    <source>
        <dbReference type="EMBL" id="TQE08373.1"/>
    </source>
</evidence>
<dbReference type="InterPro" id="IPR011050">
    <property type="entry name" value="Pectin_lyase_fold/virulence"/>
</dbReference>
<evidence type="ECO:0000313" key="12">
    <source>
        <dbReference type="Proteomes" id="UP000315295"/>
    </source>
</evidence>
<gene>
    <name evidence="11" type="ORF">C1H46_006001</name>
</gene>
<dbReference type="GO" id="GO:0005975">
    <property type="term" value="P:carbohydrate metabolic process"/>
    <property type="evidence" value="ECO:0007669"/>
    <property type="project" value="InterPro"/>
</dbReference>
<comment type="similarity">
    <text evidence="2 9">Belongs to the glycosyl hydrolase 28 family.</text>
</comment>
<evidence type="ECO:0000256" key="6">
    <source>
        <dbReference type="ARBA" id="ARBA00023295"/>
    </source>
</evidence>
<sequence>MVSKLNILAVFLFSLSASKTQVEAGVFDVTSATYGAKLGSDITQALAKAWTDACASLTTSKVFVPMGTYMLTEASFKGPCKAPIEIQVQGKLQAPADGGKLTKPDTWVGFEHINMLTISGGGTFDGQGALAWKQNDCNINKDCKSIAINMRFNFVTNSIIQDITSLDSKNFHINILGCNNVTFHRVNVTAPGESINTDGIHIGRSTGINIIDAHIRTGDDCVSIGDGNKEINVTRVTCGPGHGISIGSLGRYPNEEPVVGIRVKNCTLTNTSNGVRIKTWPASPSDGIASDMHFDDIIMVNVSNPILIDQQYCPWNQCKQNVPSKVKINNVSFKNIKGSSATPLAVQIVCSSGIPCENVELVDIDLTYSGNKGPLTSQCSNVKPTITRVPKALACATSA</sequence>
<feature type="active site" evidence="8">
    <location>
        <position position="242"/>
    </location>
</feature>
<dbReference type="Pfam" id="PF00295">
    <property type="entry name" value="Glyco_hydro_28"/>
    <property type="match status" value="1"/>
</dbReference>
<dbReference type="InterPro" id="IPR006626">
    <property type="entry name" value="PbH1"/>
</dbReference>
<dbReference type="FunFam" id="2.160.20.10:FF:000004">
    <property type="entry name" value="Pectin lyase-like superfamily protein"/>
    <property type="match status" value="1"/>
</dbReference>
<keyword evidence="4" id="KW-0964">Secreted</keyword>
<comment type="subcellular location">
    <subcellularLocation>
        <location evidence="1">Secreted</location>
        <location evidence="1">Cell wall</location>
    </subcellularLocation>
</comment>
<evidence type="ECO:0000256" key="8">
    <source>
        <dbReference type="PROSITE-ProRule" id="PRU10052"/>
    </source>
</evidence>
<comment type="caution">
    <text evidence="11">The sequence shown here is derived from an EMBL/GenBank/DDBJ whole genome shotgun (WGS) entry which is preliminary data.</text>
</comment>
<feature type="signal peptide" evidence="10">
    <location>
        <begin position="1"/>
        <end position="24"/>
    </location>
</feature>
<keyword evidence="12" id="KW-1185">Reference proteome</keyword>
<dbReference type="PROSITE" id="PS00502">
    <property type="entry name" value="POLYGALACTURONASE"/>
    <property type="match status" value="1"/>
</dbReference>
<evidence type="ECO:0000256" key="9">
    <source>
        <dbReference type="RuleBase" id="RU361169"/>
    </source>
</evidence>
<dbReference type="GO" id="GO:0071555">
    <property type="term" value="P:cell wall organization"/>
    <property type="evidence" value="ECO:0007669"/>
    <property type="project" value="UniProtKB-KW"/>
</dbReference>
<dbReference type="SMART" id="SM00710">
    <property type="entry name" value="PbH1"/>
    <property type="match status" value="3"/>
</dbReference>
<dbReference type="InterPro" id="IPR012334">
    <property type="entry name" value="Pectin_lyas_fold"/>
</dbReference>
<evidence type="ECO:0000256" key="7">
    <source>
        <dbReference type="ARBA" id="ARBA00023316"/>
    </source>
</evidence>
<dbReference type="AlphaFoldDB" id="A0A540NCQ0"/>
<dbReference type="SUPFAM" id="SSF51126">
    <property type="entry name" value="Pectin lyase-like"/>
    <property type="match status" value="1"/>
</dbReference>
<evidence type="ECO:0000256" key="2">
    <source>
        <dbReference type="ARBA" id="ARBA00008834"/>
    </source>
</evidence>
<evidence type="ECO:0000256" key="10">
    <source>
        <dbReference type="SAM" id="SignalP"/>
    </source>
</evidence>
<feature type="chain" id="PRO_5022135795" description="Exopolygalacturonase-like" evidence="10">
    <location>
        <begin position="25"/>
        <end position="399"/>
    </location>
</feature>
<evidence type="ECO:0000256" key="3">
    <source>
        <dbReference type="ARBA" id="ARBA00022512"/>
    </source>
</evidence>
<keyword evidence="5 9" id="KW-0378">Hydrolase</keyword>
<keyword evidence="10" id="KW-0732">Signal</keyword>
<organism evidence="11 12">
    <name type="scientific">Malus baccata</name>
    <name type="common">Siberian crab apple</name>
    <name type="synonym">Pyrus baccata</name>
    <dbReference type="NCBI Taxonomy" id="106549"/>
    <lineage>
        <taxon>Eukaryota</taxon>
        <taxon>Viridiplantae</taxon>
        <taxon>Streptophyta</taxon>
        <taxon>Embryophyta</taxon>
        <taxon>Tracheophyta</taxon>
        <taxon>Spermatophyta</taxon>
        <taxon>Magnoliopsida</taxon>
        <taxon>eudicotyledons</taxon>
        <taxon>Gunneridae</taxon>
        <taxon>Pentapetalae</taxon>
        <taxon>rosids</taxon>
        <taxon>fabids</taxon>
        <taxon>Rosales</taxon>
        <taxon>Rosaceae</taxon>
        <taxon>Amygdaloideae</taxon>
        <taxon>Maleae</taxon>
        <taxon>Malus</taxon>
    </lineage>
</organism>
<dbReference type="EMBL" id="VIEB01000072">
    <property type="protein sequence ID" value="TQE08373.1"/>
    <property type="molecule type" value="Genomic_DNA"/>
</dbReference>
<evidence type="ECO:0000256" key="1">
    <source>
        <dbReference type="ARBA" id="ARBA00004191"/>
    </source>
</evidence>
<proteinExistence type="inferred from homology"/>
<dbReference type="Proteomes" id="UP000315295">
    <property type="component" value="Unassembled WGS sequence"/>
</dbReference>
<evidence type="ECO:0000256" key="5">
    <source>
        <dbReference type="ARBA" id="ARBA00022801"/>
    </source>
</evidence>
<accession>A0A540NCQ0</accession>
<evidence type="ECO:0008006" key="13">
    <source>
        <dbReference type="Google" id="ProtNLM"/>
    </source>
</evidence>
<dbReference type="InterPro" id="IPR000743">
    <property type="entry name" value="Glyco_hydro_28"/>
</dbReference>
<dbReference type="Gene3D" id="2.160.20.10">
    <property type="entry name" value="Single-stranded right-handed beta-helix, Pectin lyase-like"/>
    <property type="match status" value="1"/>
</dbReference>
<dbReference type="GO" id="GO:0004650">
    <property type="term" value="F:polygalacturonase activity"/>
    <property type="evidence" value="ECO:0007669"/>
    <property type="project" value="InterPro"/>
</dbReference>
<reference evidence="11 12" key="1">
    <citation type="journal article" date="2019" name="G3 (Bethesda)">
        <title>Sequencing of a Wild Apple (Malus baccata) Genome Unravels the Differences Between Cultivated and Wild Apple Species Regarding Disease Resistance and Cold Tolerance.</title>
        <authorList>
            <person name="Chen X."/>
        </authorList>
    </citation>
    <scope>NUCLEOTIDE SEQUENCE [LARGE SCALE GENOMIC DNA]</scope>
    <source>
        <strain evidence="12">cv. Shandingzi</strain>
        <tissue evidence="11">Leaves</tissue>
    </source>
</reference>
<keyword evidence="6 9" id="KW-0326">Glycosidase</keyword>